<feature type="transmembrane region" description="Helical" evidence="6">
    <location>
        <begin position="87"/>
        <end position="107"/>
    </location>
</feature>
<dbReference type="GO" id="GO:0022857">
    <property type="term" value="F:transmembrane transporter activity"/>
    <property type="evidence" value="ECO:0007669"/>
    <property type="project" value="InterPro"/>
</dbReference>
<dbReference type="PANTHER" id="PTHR23505">
    <property type="entry name" value="SPINSTER"/>
    <property type="match status" value="1"/>
</dbReference>
<sequence>MAATGTATGDTRISAARTAGMALFLLTSLNLFNFIDRYVLPGVQPLVQKEFSINDAQIGLLTSAFFFTYMLAAPLTGWLGDRFPRKPLIVAGALIWSAATLLTGTVHSYQALLLRHAAVGIGEATFSIFAPALLADFYPETDRNRILSIFYLTIPVGGAFGYITGGILGQQFGWRMPFMVSALPGVLIALAFWLFVREPQRGAADRLAPTLDRTTVGGILRNAAFLTGTLGLAAWTFAVGGISTFLPTFFHRFGGYSVAHAGLAAGEITAVDGLLATIVGGWLAQRWMRRNHRALYLISAWGSLLAIPAGVAVFFGPHWMLLPGAWIAEFFLFLNTGPLNAAIVNSVAAPVRSTAIALNLFLIHALGDATSPHLIGLVSDRSSLRIGMGMTLVALIVSGAILFGGARFAPRLEESPSLSGEPS</sequence>
<keyword evidence="5 6" id="KW-0472">Membrane</keyword>
<feature type="transmembrane region" description="Helical" evidence="6">
    <location>
        <begin position="356"/>
        <end position="378"/>
    </location>
</feature>
<dbReference type="Proteomes" id="UP000264702">
    <property type="component" value="Unassembled WGS sequence"/>
</dbReference>
<dbReference type="Pfam" id="PF07690">
    <property type="entry name" value="MFS_1"/>
    <property type="match status" value="1"/>
</dbReference>
<keyword evidence="3 6" id="KW-0812">Transmembrane</keyword>
<dbReference type="InterPro" id="IPR011701">
    <property type="entry name" value="MFS"/>
</dbReference>
<dbReference type="RefSeq" id="WP_117297639.1">
    <property type="nucleotide sequence ID" value="NZ_QVQT02000001.1"/>
</dbReference>
<comment type="caution">
    <text evidence="8">The sequence shown here is derived from an EMBL/GenBank/DDBJ whole genome shotgun (WGS) entry which is preliminary data.</text>
</comment>
<evidence type="ECO:0000256" key="1">
    <source>
        <dbReference type="ARBA" id="ARBA00004141"/>
    </source>
</evidence>
<dbReference type="InterPro" id="IPR036259">
    <property type="entry name" value="MFS_trans_sf"/>
</dbReference>
<feature type="transmembrane region" description="Helical" evidence="6">
    <location>
        <begin position="21"/>
        <end position="40"/>
    </location>
</feature>
<feature type="transmembrane region" description="Helical" evidence="6">
    <location>
        <begin position="60"/>
        <end position="80"/>
    </location>
</feature>
<feature type="transmembrane region" description="Helical" evidence="6">
    <location>
        <begin position="223"/>
        <end position="246"/>
    </location>
</feature>
<dbReference type="GO" id="GO:0016020">
    <property type="term" value="C:membrane"/>
    <property type="evidence" value="ECO:0007669"/>
    <property type="project" value="UniProtKB-SubCell"/>
</dbReference>
<feature type="transmembrane region" description="Helical" evidence="6">
    <location>
        <begin position="174"/>
        <end position="196"/>
    </location>
</feature>
<feature type="transmembrane region" description="Helical" evidence="6">
    <location>
        <begin position="384"/>
        <end position="403"/>
    </location>
</feature>
<organism evidence="8 9">
    <name type="scientific">Paracidobacterium acidisoli</name>
    <dbReference type="NCBI Taxonomy" id="2303751"/>
    <lineage>
        <taxon>Bacteria</taxon>
        <taxon>Pseudomonadati</taxon>
        <taxon>Acidobacteriota</taxon>
        <taxon>Terriglobia</taxon>
        <taxon>Terriglobales</taxon>
        <taxon>Acidobacteriaceae</taxon>
        <taxon>Paracidobacterium</taxon>
    </lineage>
</organism>
<feature type="transmembrane region" description="Helical" evidence="6">
    <location>
        <begin position="146"/>
        <end position="168"/>
    </location>
</feature>
<dbReference type="SUPFAM" id="SSF103473">
    <property type="entry name" value="MFS general substrate transporter"/>
    <property type="match status" value="1"/>
</dbReference>
<evidence type="ECO:0000256" key="2">
    <source>
        <dbReference type="ARBA" id="ARBA00022448"/>
    </source>
</evidence>
<comment type="subcellular location">
    <subcellularLocation>
        <location evidence="1">Membrane</location>
        <topology evidence="1">Multi-pass membrane protein</topology>
    </subcellularLocation>
</comment>
<protein>
    <submittedName>
        <fullName evidence="8">MFS transporter</fullName>
    </submittedName>
</protein>
<proteinExistence type="predicted"/>
<dbReference type="Gene3D" id="1.20.1250.20">
    <property type="entry name" value="MFS general substrate transporter like domains"/>
    <property type="match status" value="1"/>
</dbReference>
<feature type="transmembrane region" description="Helical" evidence="6">
    <location>
        <begin position="113"/>
        <end position="134"/>
    </location>
</feature>
<dbReference type="EMBL" id="QVQT01000001">
    <property type="protein sequence ID" value="RFU18345.1"/>
    <property type="molecule type" value="Genomic_DNA"/>
</dbReference>
<dbReference type="OrthoDB" id="9773404at2"/>
<dbReference type="CDD" id="cd17328">
    <property type="entry name" value="MFS_spinster_like"/>
    <property type="match status" value="1"/>
</dbReference>
<name>A0A372ITU1_9BACT</name>
<keyword evidence="9" id="KW-1185">Reference proteome</keyword>
<keyword evidence="2" id="KW-0813">Transport</keyword>
<evidence type="ECO:0000256" key="5">
    <source>
        <dbReference type="ARBA" id="ARBA00023136"/>
    </source>
</evidence>
<feature type="domain" description="Major facilitator superfamily (MFS) profile" evidence="7">
    <location>
        <begin position="22"/>
        <end position="417"/>
    </location>
</feature>
<accession>A0A372ITU1</accession>
<reference evidence="8 9" key="1">
    <citation type="submission" date="2018-08" db="EMBL/GenBank/DDBJ databases">
        <title>Acidipila sp. 4G-K13, an acidobacterium isolated from forest soil.</title>
        <authorList>
            <person name="Gao Z.-H."/>
            <person name="Qiu L.-H."/>
        </authorList>
    </citation>
    <scope>NUCLEOTIDE SEQUENCE [LARGE SCALE GENOMIC DNA]</scope>
    <source>
        <strain evidence="8 9">4G-K13</strain>
    </source>
</reference>
<evidence type="ECO:0000313" key="8">
    <source>
        <dbReference type="EMBL" id="RFU18345.1"/>
    </source>
</evidence>
<dbReference type="InterPro" id="IPR044770">
    <property type="entry name" value="MFS_spinster-like"/>
</dbReference>
<evidence type="ECO:0000256" key="6">
    <source>
        <dbReference type="SAM" id="Phobius"/>
    </source>
</evidence>
<evidence type="ECO:0000256" key="4">
    <source>
        <dbReference type="ARBA" id="ARBA00022989"/>
    </source>
</evidence>
<feature type="transmembrane region" description="Helical" evidence="6">
    <location>
        <begin position="258"/>
        <end position="283"/>
    </location>
</feature>
<gene>
    <name evidence="8" type="ORF">D0Y96_01905</name>
</gene>
<dbReference type="PANTHER" id="PTHR23505:SF79">
    <property type="entry name" value="PROTEIN SPINSTER"/>
    <property type="match status" value="1"/>
</dbReference>
<evidence type="ECO:0000313" key="9">
    <source>
        <dbReference type="Proteomes" id="UP000264702"/>
    </source>
</evidence>
<evidence type="ECO:0000256" key="3">
    <source>
        <dbReference type="ARBA" id="ARBA00022692"/>
    </source>
</evidence>
<feature type="transmembrane region" description="Helical" evidence="6">
    <location>
        <begin position="295"/>
        <end position="315"/>
    </location>
</feature>
<keyword evidence="4 6" id="KW-1133">Transmembrane helix</keyword>
<evidence type="ECO:0000259" key="7">
    <source>
        <dbReference type="PROSITE" id="PS50850"/>
    </source>
</evidence>
<feature type="transmembrane region" description="Helical" evidence="6">
    <location>
        <begin position="321"/>
        <end position="344"/>
    </location>
</feature>
<dbReference type="AlphaFoldDB" id="A0A372ITU1"/>
<dbReference type="InterPro" id="IPR020846">
    <property type="entry name" value="MFS_dom"/>
</dbReference>
<dbReference type="PROSITE" id="PS50850">
    <property type="entry name" value="MFS"/>
    <property type="match status" value="1"/>
</dbReference>